<dbReference type="InterPro" id="IPR003346">
    <property type="entry name" value="Transposase_20"/>
</dbReference>
<name>A0A7Y7UT24_9SPHN</name>
<dbReference type="AlphaFoldDB" id="A0A7Y7UT24"/>
<dbReference type="Proteomes" id="UP000531581">
    <property type="component" value="Unassembled WGS sequence"/>
</dbReference>
<dbReference type="InterPro" id="IPR002525">
    <property type="entry name" value="Transp_IS110-like_N"/>
</dbReference>
<dbReference type="NCBIfam" id="NF033542">
    <property type="entry name" value="transpos_IS110"/>
    <property type="match status" value="1"/>
</dbReference>
<dbReference type="InterPro" id="IPR047650">
    <property type="entry name" value="Transpos_IS110"/>
</dbReference>
<comment type="caution">
    <text evidence="4">The sequence shown here is derived from an EMBL/GenBank/DDBJ whole genome shotgun (WGS) entry which is preliminary data.</text>
</comment>
<accession>A0A7Y7UT24</accession>
<reference evidence="5 6" key="1">
    <citation type="submission" date="2020-05" db="EMBL/GenBank/DDBJ databases">
        <title>Draft Genome Sequences of Sphingomonas sp. Isolated from the International Space Station.</title>
        <authorList>
            <person name="Bijlani S."/>
            <person name="Singh N.K."/>
            <person name="Mason C.E."/>
            <person name="Wang C.C."/>
            <person name="Venkateswaran K."/>
        </authorList>
    </citation>
    <scope>NUCLEOTIDE SEQUENCE [LARGE SCALE GENOMIC DNA]</scope>
    <source>
        <strain evidence="3 6">IIF7SW-B5</strain>
        <strain evidence="4">ISS-IIF7SWP</strain>
    </source>
</reference>
<dbReference type="GO" id="GO:0003677">
    <property type="term" value="F:DNA binding"/>
    <property type="evidence" value="ECO:0007669"/>
    <property type="project" value="InterPro"/>
</dbReference>
<evidence type="ECO:0000259" key="1">
    <source>
        <dbReference type="Pfam" id="PF01548"/>
    </source>
</evidence>
<dbReference type="EMBL" id="JABYQV010000014">
    <property type="protein sequence ID" value="NVP32371.1"/>
    <property type="molecule type" value="Genomic_DNA"/>
</dbReference>
<dbReference type="EMBL" id="JABEOV010000024">
    <property type="protein sequence ID" value="NNG54944.1"/>
    <property type="molecule type" value="Genomic_DNA"/>
</dbReference>
<dbReference type="Proteomes" id="UP000557656">
    <property type="component" value="Unassembled WGS sequence"/>
</dbReference>
<dbReference type="RefSeq" id="WP_170171211.1">
    <property type="nucleotide sequence ID" value="NZ_JABEOV010000024.1"/>
</dbReference>
<dbReference type="GO" id="GO:0004803">
    <property type="term" value="F:transposase activity"/>
    <property type="evidence" value="ECO:0007669"/>
    <property type="project" value="InterPro"/>
</dbReference>
<sequence>MLQYVGLDVSLAEVAICVVDEDGTIEFEGTAPSEPDAIADWLLEHDVHPEKVGLEIGGLARWLYSELAERGLPMICIDPRRLRALTKTMPVKTDRNDARAIAQVIRVGWYRPVHIKSPVSQELRMLLANRKTLLVKYGDIENEVRGTLRAFGLKLSGRIASGQFEQRAMDLVEDRPRLAAMVKPMLIARSALREQCAVLHKMLLDAVARDDTCRRLMTVPGVGAVTAVTFLAVIDDPSRFQHSRDVGAHLGMTPRKYASGETDRNGSISKTGDALMRTTLYQAALALLTRSKRWSTLKAWGMAIAKRRGLRRAIVAVARKLAIVMHRIWADGTEFRWTREEATA</sequence>
<feature type="domain" description="Transposase IS116/IS110/IS902 C-terminal" evidence="2">
    <location>
        <begin position="213"/>
        <end position="294"/>
    </location>
</feature>
<protein>
    <submittedName>
        <fullName evidence="4">IS110 family transposase</fullName>
    </submittedName>
</protein>
<organism evidence="4 5">
    <name type="scientific">Sphingomonas sanguinis</name>
    <dbReference type="NCBI Taxonomy" id="33051"/>
    <lineage>
        <taxon>Bacteria</taxon>
        <taxon>Pseudomonadati</taxon>
        <taxon>Pseudomonadota</taxon>
        <taxon>Alphaproteobacteria</taxon>
        <taxon>Sphingomonadales</taxon>
        <taxon>Sphingomonadaceae</taxon>
        <taxon>Sphingomonas</taxon>
    </lineage>
</organism>
<evidence type="ECO:0000313" key="4">
    <source>
        <dbReference type="EMBL" id="NVP32371.1"/>
    </source>
</evidence>
<dbReference type="GO" id="GO:0006313">
    <property type="term" value="P:DNA transposition"/>
    <property type="evidence" value="ECO:0007669"/>
    <property type="project" value="InterPro"/>
</dbReference>
<evidence type="ECO:0000313" key="3">
    <source>
        <dbReference type="EMBL" id="NNG54944.1"/>
    </source>
</evidence>
<dbReference type="PANTHER" id="PTHR33055">
    <property type="entry name" value="TRANSPOSASE FOR INSERTION SEQUENCE ELEMENT IS1111A"/>
    <property type="match status" value="1"/>
</dbReference>
<gene>
    <name evidence="3" type="ORF">HKX05_16475</name>
    <name evidence="4" type="ORF">HLV41_15105</name>
</gene>
<dbReference type="Pfam" id="PF01548">
    <property type="entry name" value="DEDD_Tnp_IS110"/>
    <property type="match status" value="1"/>
</dbReference>
<keyword evidence="6" id="KW-1185">Reference proteome</keyword>
<evidence type="ECO:0000259" key="2">
    <source>
        <dbReference type="Pfam" id="PF02371"/>
    </source>
</evidence>
<proteinExistence type="predicted"/>
<feature type="domain" description="Transposase IS110-like N-terminal" evidence="1">
    <location>
        <begin position="5"/>
        <end position="150"/>
    </location>
</feature>
<evidence type="ECO:0000313" key="6">
    <source>
        <dbReference type="Proteomes" id="UP000557656"/>
    </source>
</evidence>
<dbReference type="Pfam" id="PF02371">
    <property type="entry name" value="Transposase_20"/>
    <property type="match status" value="1"/>
</dbReference>
<dbReference type="PANTHER" id="PTHR33055:SF3">
    <property type="entry name" value="PUTATIVE TRANSPOSASE FOR IS117-RELATED"/>
    <property type="match status" value="1"/>
</dbReference>
<evidence type="ECO:0000313" key="5">
    <source>
        <dbReference type="Proteomes" id="UP000531581"/>
    </source>
</evidence>